<comment type="caution">
    <text evidence="3">The sequence shown here is derived from an EMBL/GenBank/DDBJ whole genome shotgun (WGS) entry which is preliminary data.</text>
</comment>
<protein>
    <submittedName>
        <fullName evidence="3">Uncharacterized protein</fullName>
    </submittedName>
</protein>
<sequence length="330" mass="39025">MDSDDEERVQRELAVEVRSLRHKLRVREQEVDALQGQVDTVTTQLHETSEELERRMEFVADAMTQIETLEAQVAEAKRCVLTYEMQLHEGTQRERAVEAALQGKEKQCEYWESEFHRVDQELSAQQEAERELNEEIQAKSDEVRACKAKLQAVLSSVDELKQQNESHRKKERTLVATLRQQVEAAESNQRSWKARLAKRELKIDSLRRQCQDRQKELEDVERERKHESEDYERHKITATEEQIHKQKDLAALRDKIEGLTAIVEKAQAKELLFRREIFRLRGELLLSESQRETEQQRQEQLLQGKEKEVAFIWQKYVEIMSMADERSQVD</sequence>
<keyword evidence="1" id="KW-0175">Coiled coil</keyword>
<reference evidence="3" key="1">
    <citation type="submission" date="2021-02" db="EMBL/GenBank/DDBJ databases">
        <authorList>
            <person name="Palmer J.M."/>
        </authorList>
    </citation>
    <scope>NUCLEOTIDE SEQUENCE</scope>
    <source>
        <strain evidence="3">SCRP23</strain>
    </source>
</reference>
<feature type="region of interest" description="Disordered" evidence="2">
    <location>
        <begin position="214"/>
        <end position="239"/>
    </location>
</feature>
<evidence type="ECO:0000256" key="2">
    <source>
        <dbReference type="SAM" id="MobiDB-lite"/>
    </source>
</evidence>
<keyword evidence="4" id="KW-1185">Reference proteome</keyword>
<dbReference type="EMBL" id="JAGDFL010000175">
    <property type="protein sequence ID" value="KAG7396050.1"/>
    <property type="molecule type" value="Genomic_DNA"/>
</dbReference>
<dbReference type="OrthoDB" id="167763at2759"/>
<proteinExistence type="predicted"/>
<organism evidence="3 4">
    <name type="scientific">Phytophthora boehmeriae</name>
    <dbReference type="NCBI Taxonomy" id="109152"/>
    <lineage>
        <taxon>Eukaryota</taxon>
        <taxon>Sar</taxon>
        <taxon>Stramenopiles</taxon>
        <taxon>Oomycota</taxon>
        <taxon>Peronosporomycetes</taxon>
        <taxon>Peronosporales</taxon>
        <taxon>Peronosporaceae</taxon>
        <taxon>Phytophthora</taxon>
    </lineage>
</organism>
<dbReference type="AlphaFoldDB" id="A0A8T1WWU7"/>
<evidence type="ECO:0000256" key="1">
    <source>
        <dbReference type="SAM" id="Coils"/>
    </source>
</evidence>
<dbReference type="Proteomes" id="UP000693981">
    <property type="component" value="Unassembled WGS sequence"/>
</dbReference>
<feature type="coiled-coil region" evidence="1">
    <location>
        <begin position="17"/>
        <end position="86"/>
    </location>
</feature>
<evidence type="ECO:0000313" key="3">
    <source>
        <dbReference type="EMBL" id="KAG7396050.1"/>
    </source>
</evidence>
<gene>
    <name evidence="3" type="ORF">PHYBOEH_002873</name>
</gene>
<name>A0A8T1WWU7_9STRA</name>
<accession>A0A8T1WWU7</accession>
<evidence type="ECO:0000313" key="4">
    <source>
        <dbReference type="Proteomes" id="UP000693981"/>
    </source>
</evidence>